<evidence type="ECO:0000256" key="4">
    <source>
        <dbReference type="ARBA" id="ARBA00023239"/>
    </source>
</evidence>
<evidence type="ECO:0000313" key="7">
    <source>
        <dbReference type="Proteomes" id="UP000077752"/>
    </source>
</evidence>
<proteinExistence type="inferred from homology"/>
<evidence type="ECO:0000256" key="3">
    <source>
        <dbReference type="ARBA" id="ARBA00022833"/>
    </source>
</evidence>
<dbReference type="PANTHER" id="PTHR33337">
    <property type="entry name" value="GFA DOMAIN-CONTAINING PROTEIN"/>
    <property type="match status" value="1"/>
</dbReference>
<dbReference type="RefSeq" id="WP_064305083.1">
    <property type="nucleotide sequence ID" value="NZ_LUCV01000068.1"/>
</dbReference>
<comment type="similarity">
    <text evidence="1">Belongs to the Gfa family.</text>
</comment>
<dbReference type="Pfam" id="PF04828">
    <property type="entry name" value="GFA"/>
    <property type="match status" value="1"/>
</dbReference>
<comment type="caution">
    <text evidence="6">The sequence shown here is derived from an EMBL/GenBank/DDBJ whole genome shotgun (WGS) entry which is preliminary data.</text>
</comment>
<dbReference type="Proteomes" id="UP000077752">
    <property type="component" value="Unassembled WGS sequence"/>
</dbReference>
<evidence type="ECO:0000256" key="1">
    <source>
        <dbReference type="ARBA" id="ARBA00005495"/>
    </source>
</evidence>
<dbReference type="PANTHER" id="PTHR33337:SF40">
    <property type="entry name" value="CENP-V_GFA DOMAIN-CONTAINING PROTEIN-RELATED"/>
    <property type="match status" value="1"/>
</dbReference>
<name>A0A177S9M5_PSEPU</name>
<gene>
    <name evidence="6" type="ORF">AYO28_27195</name>
</gene>
<dbReference type="GO" id="GO:0046872">
    <property type="term" value="F:metal ion binding"/>
    <property type="evidence" value="ECO:0007669"/>
    <property type="project" value="UniProtKB-KW"/>
</dbReference>
<dbReference type="AlphaFoldDB" id="A0A177S9M5"/>
<protein>
    <submittedName>
        <fullName evidence="6">Aldehyde-activating protein</fullName>
    </submittedName>
</protein>
<reference evidence="6 7" key="1">
    <citation type="submission" date="2016-03" db="EMBL/GenBank/DDBJ databases">
        <title>Draft Genome Assembly of Pseudomonas putida strain CBF10-2.</title>
        <authorList>
            <person name="Iyer R.S."/>
            <person name="Damania A."/>
        </authorList>
    </citation>
    <scope>NUCLEOTIDE SEQUENCE [LARGE SCALE GENOMIC DNA]</scope>
    <source>
        <strain evidence="6 7">CBF10-2</strain>
    </source>
</reference>
<dbReference type="GO" id="GO:0016846">
    <property type="term" value="F:carbon-sulfur lyase activity"/>
    <property type="evidence" value="ECO:0007669"/>
    <property type="project" value="InterPro"/>
</dbReference>
<evidence type="ECO:0000256" key="2">
    <source>
        <dbReference type="ARBA" id="ARBA00022723"/>
    </source>
</evidence>
<organism evidence="6 7">
    <name type="scientific">Pseudomonas putida</name>
    <name type="common">Arthrobacter siderocapsulatus</name>
    <dbReference type="NCBI Taxonomy" id="303"/>
    <lineage>
        <taxon>Bacteria</taxon>
        <taxon>Pseudomonadati</taxon>
        <taxon>Pseudomonadota</taxon>
        <taxon>Gammaproteobacteria</taxon>
        <taxon>Pseudomonadales</taxon>
        <taxon>Pseudomonadaceae</taxon>
        <taxon>Pseudomonas</taxon>
    </lineage>
</organism>
<dbReference type="PROSITE" id="PS51891">
    <property type="entry name" value="CENP_V_GFA"/>
    <property type="match status" value="1"/>
</dbReference>
<keyword evidence="2" id="KW-0479">Metal-binding</keyword>
<keyword evidence="3" id="KW-0862">Zinc</keyword>
<accession>A0A177S9M5</accession>
<evidence type="ECO:0000313" key="6">
    <source>
        <dbReference type="EMBL" id="OAI82721.1"/>
    </source>
</evidence>
<dbReference type="SUPFAM" id="SSF51316">
    <property type="entry name" value="Mss4-like"/>
    <property type="match status" value="1"/>
</dbReference>
<dbReference type="InterPro" id="IPR011057">
    <property type="entry name" value="Mss4-like_sf"/>
</dbReference>
<evidence type="ECO:0000259" key="5">
    <source>
        <dbReference type="PROSITE" id="PS51891"/>
    </source>
</evidence>
<keyword evidence="4" id="KW-0456">Lyase</keyword>
<feature type="domain" description="CENP-V/GFA" evidence="5">
    <location>
        <begin position="4"/>
        <end position="99"/>
    </location>
</feature>
<dbReference type="Gene3D" id="3.90.1590.10">
    <property type="entry name" value="glutathione-dependent formaldehyde- activating enzyme (gfa)"/>
    <property type="match status" value="1"/>
</dbReference>
<sequence>MSPITGGCLCGQVRFEARGEPYRVGLCHCLDCRKHHGALLNASAIYPETAVSVTGQTGTYQNRHFCPRCGSPVFSRSGDEVELNIGSLDAPSQFRPTYELWVIRRENWLPEFPGIKQFERDRTGTSRNED</sequence>
<dbReference type="EMBL" id="LUCV01000068">
    <property type="protein sequence ID" value="OAI82721.1"/>
    <property type="molecule type" value="Genomic_DNA"/>
</dbReference>
<dbReference type="InterPro" id="IPR006913">
    <property type="entry name" value="CENP-V/GFA"/>
</dbReference>